<dbReference type="Proteomes" id="UP000320404">
    <property type="component" value="Unassembled WGS sequence"/>
</dbReference>
<evidence type="ECO:0000256" key="1">
    <source>
        <dbReference type="SAM" id="Coils"/>
    </source>
</evidence>
<feature type="transmembrane region" description="Helical" evidence="2">
    <location>
        <begin position="221"/>
        <end position="249"/>
    </location>
</feature>
<feature type="coiled-coil region" evidence="1">
    <location>
        <begin position="376"/>
        <end position="403"/>
    </location>
</feature>
<comment type="caution">
    <text evidence="3">The sequence shown here is derived from an EMBL/GenBank/DDBJ whole genome shotgun (WGS) entry which is preliminary data.</text>
</comment>
<protein>
    <submittedName>
        <fullName evidence="3">Uncharacterized protein</fullName>
    </submittedName>
</protein>
<dbReference type="AlphaFoldDB" id="A0A520S7A5"/>
<proteinExistence type="predicted"/>
<sequence length="405" mass="45685">MISLHHSRMSVGAPVIFQRGSIQTQSTHTDRAERERAFALLLATLSQCLHEPQSRCLKILKANAAYLSRVERYRNQPQGSAQLQKHVARFEFAQQTELSRLDAEDQRPRLVASIHAGDFIYGTNVFANYESPDTRQYVLLQKAPGEIFQRNLSQAFGEKRYSSRTQLLLESFDFAQFRRRLNSSKSSLLTFTDLPPGFATLNISVGHLLGVPTDLRGSVPALAMIYVGFFLSGFFAGMGLLSIISVIALHLRFAPHIQYSLNPDNPDGSGGIGSLGDTLWFFASLIGAVGVLVSVFLVNVEWSYLYKGYGQVLFMLWLGLPYTLAVSIVLVPGLAVRRQVRGYKSFREKQLKEEARLFNSFKEFKEAPDEEIIATKRAINERLENIQTQMEKLRKMRNSHIDNKS</sequence>
<organism evidence="3 4">
    <name type="scientific">OM182 bacterium</name>
    <dbReference type="NCBI Taxonomy" id="2510334"/>
    <lineage>
        <taxon>Bacteria</taxon>
        <taxon>Pseudomonadati</taxon>
        <taxon>Pseudomonadota</taxon>
        <taxon>Gammaproteobacteria</taxon>
        <taxon>OMG group</taxon>
        <taxon>OM182 clade</taxon>
    </lineage>
</organism>
<keyword evidence="2" id="KW-0472">Membrane</keyword>
<keyword evidence="2" id="KW-1133">Transmembrane helix</keyword>
<keyword evidence="2" id="KW-0812">Transmembrane</keyword>
<gene>
    <name evidence="3" type="ORF">EVA69_00240</name>
</gene>
<evidence type="ECO:0000313" key="3">
    <source>
        <dbReference type="EMBL" id="RZO78336.1"/>
    </source>
</evidence>
<name>A0A520S7A5_9GAMM</name>
<accession>A0A520S7A5</accession>
<keyword evidence="1" id="KW-0175">Coiled coil</keyword>
<feature type="transmembrane region" description="Helical" evidence="2">
    <location>
        <begin position="312"/>
        <end position="336"/>
    </location>
</feature>
<feature type="transmembrane region" description="Helical" evidence="2">
    <location>
        <begin position="279"/>
        <end position="300"/>
    </location>
</feature>
<dbReference type="EMBL" id="SHAH01000001">
    <property type="protein sequence ID" value="RZO78336.1"/>
    <property type="molecule type" value="Genomic_DNA"/>
</dbReference>
<reference evidence="3 4" key="1">
    <citation type="submission" date="2019-02" db="EMBL/GenBank/DDBJ databases">
        <title>Prokaryotic population dynamics and viral predation in marine succession experiment using metagenomics: the confinement effect.</title>
        <authorList>
            <person name="Haro-Moreno J.M."/>
            <person name="Rodriguez-Valera F."/>
            <person name="Lopez-Perez M."/>
        </authorList>
    </citation>
    <scope>NUCLEOTIDE SEQUENCE [LARGE SCALE GENOMIC DNA]</scope>
    <source>
        <strain evidence="3">MED-G158</strain>
    </source>
</reference>
<evidence type="ECO:0000313" key="4">
    <source>
        <dbReference type="Proteomes" id="UP000320404"/>
    </source>
</evidence>
<evidence type="ECO:0000256" key="2">
    <source>
        <dbReference type="SAM" id="Phobius"/>
    </source>
</evidence>